<accession>A0A7D9E9P4</accession>
<sequence>MFGTLPHKSLSVREAGDGVRALHKKVEKDRYNPIANFYLTIHTFVKFAAAFKKLNGYILNVHRTDGVSMKCFVLCNEIDSAKKFKAAINRTFSEKGSVFWQSCSDEQFTSYAMAMLHDFISNNGTDRRGTVIIGRQVNFRLVDDDDEFIDNDREEYMEEDDPRKKRDDFYSSVYVLNESTQINRDRVIPEEQWKYIWMVPYLHRIPSAQTDKLVKHYLQAHPHQVRLDIPVQVFDWHDFIGQAKSFFSKNFMPFMFFLSGGFAAFHCKRILHNTCLGNQTKERGSKKPLTSFVLTVNSKLDDDLRSFERTTPIWFNKLANNQDEDVGSFLKARKKIFKAVTTQLIITLVDDEDICSPASLDNYLETEFFPYVKAIYAISVQTLTSVEDVFRLVMQAVEKLNLTKDDVGQWMRPKVKSKKTTQMFIVFILHKALGVINDGKLADPPSDSNVRDLVAQVNGRREEFKSSFVGQPTKVSCLKVPWHIFGKDLLDQIDKRM</sequence>
<name>A0A7D9E9P4_PARCT</name>
<keyword evidence="2" id="KW-1185">Reference proteome</keyword>
<dbReference type="AlphaFoldDB" id="A0A7D9E9P4"/>
<dbReference type="Proteomes" id="UP001152795">
    <property type="component" value="Unassembled WGS sequence"/>
</dbReference>
<dbReference type="OrthoDB" id="10646130at2759"/>
<gene>
    <name evidence="1" type="ORF">PACLA_8A083481</name>
</gene>
<dbReference type="EMBL" id="CACRXK020004242">
    <property type="protein sequence ID" value="CAB4002042.1"/>
    <property type="molecule type" value="Genomic_DNA"/>
</dbReference>
<proteinExistence type="predicted"/>
<comment type="caution">
    <text evidence="1">The sequence shown here is derived from an EMBL/GenBank/DDBJ whole genome shotgun (WGS) entry which is preliminary data.</text>
</comment>
<organism evidence="1 2">
    <name type="scientific">Paramuricea clavata</name>
    <name type="common">Red gorgonian</name>
    <name type="synonym">Violescent sea-whip</name>
    <dbReference type="NCBI Taxonomy" id="317549"/>
    <lineage>
        <taxon>Eukaryota</taxon>
        <taxon>Metazoa</taxon>
        <taxon>Cnidaria</taxon>
        <taxon>Anthozoa</taxon>
        <taxon>Octocorallia</taxon>
        <taxon>Malacalcyonacea</taxon>
        <taxon>Plexauridae</taxon>
        <taxon>Paramuricea</taxon>
    </lineage>
</organism>
<reference evidence="1" key="1">
    <citation type="submission" date="2020-04" db="EMBL/GenBank/DDBJ databases">
        <authorList>
            <person name="Alioto T."/>
            <person name="Alioto T."/>
            <person name="Gomez Garrido J."/>
        </authorList>
    </citation>
    <scope>NUCLEOTIDE SEQUENCE</scope>
    <source>
        <strain evidence="1">A484AB</strain>
    </source>
</reference>
<protein>
    <submittedName>
        <fullName evidence="1">Uncharacterized protein</fullName>
    </submittedName>
</protein>
<evidence type="ECO:0000313" key="2">
    <source>
        <dbReference type="Proteomes" id="UP001152795"/>
    </source>
</evidence>
<evidence type="ECO:0000313" key="1">
    <source>
        <dbReference type="EMBL" id="CAB4002042.1"/>
    </source>
</evidence>